<accession>A0ABS4ZZ38</accession>
<evidence type="ECO:0000313" key="1">
    <source>
        <dbReference type="EMBL" id="MBP2454436.1"/>
    </source>
</evidence>
<name>A0ABS4ZZ38_9MYCO</name>
<sequence>MPSWVASSIDAYSWHVVDMPLGGGVLAPPLAPGRGMTGDEGAAVLVGRLVVGRFVVVVVE</sequence>
<gene>
    <name evidence="1" type="ORF">JOF57_004349</name>
</gene>
<reference evidence="1 2" key="1">
    <citation type="submission" date="2021-03" db="EMBL/GenBank/DDBJ databases">
        <title>Sequencing the genomes of 1000 actinobacteria strains.</title>
        <authorList>
            <person name="Klenk H.-P."/>
        </authorList>
    </citation>
    <scope>NUCLEOTIDE SEQUENCE [LARGE SCALE GENOMIC DNA]</scope>
    <source>
        <strain evidence="1 2">DSM 46713</strain>
    </source>
</reference>
<protein>
    <submittedName>
        <fullName evidence="1">Uncharacterized protein</fullName>
    </submittedName>
</protein>
<dbReference type="Proteomes" id="UP000694460">
    <property type="component" value="Unassembled WGS sequence"/>
</dbReference>
<dbReference type="EMBL" id="JAGIOP010000002">
    <property type="protein sequence ID" value="MBP2454436.1"/>
    <property type="molecule type" value="Genomic_DNA"/>
</dbReference>
<evidence type="ECO:0000313" key="2">
    <source>
        <dbReference type="Proteomes" id="UP000694460"/>
    </source>
</evidence>
<dbReference type="RefSeq" id="WP_209919838.1">
    <property type="nucleotide sequence ID" value="NZ_JAGIOP010000002.1"/>
</dbReference>
<organism evidence="1 2">
    <name type="scientific">Mycolicibacterium lutetiense</name>
    <dbReference type="NCBI Taxonomy" id="1641992"/>
    <lineage>
        <taxon>Bacteria</taxon>
        <taxon>Bacillati</taxon>
        <taxon>Actinomycetota</taxon>
        <taxon>Actinomycetes</taxon>
        <taxon>Mycobacteriales</taxon>
        <taxon>Mycobacteriaceae</taxon>
        <taxon>Mycolicibacterium</taxon>
    </lineage>
</organism>
<comment type="caution">
    <text evidence="1">The sequence shown here is derived from an EMBL/GenBank/DDBJ whole genome shotgun (WGS) entry which is preliminary data.</text>
</comment>
<proteinExistence type="predicted"/>
<keyword evidence="2" id="KW-1185">Reference proteome</keyword>